<organism evidence="1 2">
    <name type="scientific">Dreissena polymorpha</name>
    <name type="common">Zebra mussel</name>
    <name type="synonym">Mytilus polymorpha</name>
    <dbReference type="NCBI Taxonomy" id="45954"/>
    <lineage>
        <taxon>Eukaryota</taxon>
        <taxon>Metazoa</taxon>
        <taxon>Spiralia</taxon>
        <taxon>Lophotrochozoa</taxon>
        <taxon>Mollusca</taxon>
        <taxon>Bivalvia</taxon>
        <taxon>Autobranchia</taxon>
        <taxon>Heteroconchia</taxon>
        <taxon>Euheterodonta</taxon>
        <taxon>Imparidentia</taxon>
        <taxon>Neoheterodontei</taxon>
        <taxon>Myida</taxon>
        <taxon>Dreissenoidea</taxon>
        <taxon>Dreissenidae</taxon>
        <taxon>Dreissena</taxon>
    </lineage>
</organism>
<gene>
    <name evidence="1" type="ORF">DPMN_173680</name>
</gene>
<evidence type="ECO:0000313" key="2">
    <source>
        <dbReference type="Proteomes" id="UP000828390"/>
    </source>
</evidence>
<protein>
    <submittedName>
        <fullName evidence="1">Uncharacterized protein</fullName>
    </submittedName>
</protein>
<feature type="non-terminal residue" evidence="1">
    <location>
        <position position="69"/>
    </location>
</feature>
<sequence>CENLPGVGHGPCTRYCRPIAECTRVILGVGHGPVLGDSWCRARTSTGAREIYADARVAFSSPLSMRCFE</sequence>
<reference evidence="1" key="2">
    <citation type="submission" date="2020-11" db="EMBL/GenBank/DDBJ databases">
        <authorList>
            <person name="McCartney M.A."/>
            <person name="Auch B."/>
            <person name="Kono T."/>
            <person name="Mallez S."/>
            <person name="Becker A."/>
            <person name="Gohl D.M."/>
            <person name="Silverstein K.A.T."/>
            <person name="Koren S."/>
            <person name="Bechman K.B."/>
            <person name="Herman A."/>
            <person name="Abrahante J.E."/>
            <person name="Garbe J."/>
        </authorList>
    </citation>
    <scope>NUCLEOTIDE SEQUENCE</scope>
    <source>
        <strain evidence="1">Duluth1</strain>
        <tissue evidence="1">Whole animal</tissue>
    </source>
</reference>
<comment type="caution">
    <text evidence="1">The sequence shown here is derived from an EMBL/GenBank/DDBJ whole genome shotgun (WGS) entry which is preliminary data.</text>
</comment>
<dbReference type="AlphaFoldDB" id="A0A9D4E3B5"/>
<evidence type="ECO:0000313" key="1">
    <source>
        <dbReference type="EMBL" id="KAH3772343.1"/>
    </source>
</evidence>
<reference evidence="1" key="1">
    <citation type="journal article" date="2019" name="bioRxiv">
        <title>The Genome of the Zebra Mussel, Dreissena polymorpha: A Resource for Invasive Species Research.</title>
        <authorList>
            <person name="McCartney M.A."/>
            <person name="Auch B."/>
            <person name="Kono T."/>
            <person name="Mallez S."/>
            <person name="Zhang Y."/>
            <person name="Obille A."/>
            <person name="Becker A."/>
            <person name="Abrahante J.E."/>
            <person name="Garbe J."/>
            <person name="Badalamenti J.P."/>
            <person name="Herman A."/>
            <person name="Mangelson H."/>
            <person name="Liachko I."/>
            <person name="Sullivan S."/>
            <person name="Sone E.D."/>
            <person name="Koren S."/>
            <person name="Silverstein K.A.T."/>
            <person name="Beckman K.B."/>
            <person name="Gohl D.M."/>
        </authorList>
    </citation>
    <scope>NUCLEOTIDE SEQUENCE</scope>
    <source>
        <strain evidence="1">Duluth1</strain>
        <tissue evidence="1">Whole animal</tissue>
    </source>
</reference>
<dbReference type="EMBL" id="JAIWYP010000009">
    <property type="protein sequence ID" value="KAH3772343.1"/>
    <property type="molecule type" value="Genomic_DNA"/>
</dbReference>
<dbReference type="Proteomes" id="UP000828390">
    <property type="component" value="Unassembled WGS sequence"/>
</dbReference>
<keyword evidence="2" id="KW-1185">Reference proteome</keyword>
<name>A0A9D4E3B5_DREPO</name>
<proteinExistence type="predicted"/>
<accession>A0A9D4E3B5</accession>